<protein>
    <submittedName>
        <fullName evidence="2">Uncharacterized protein</fullName>
    </submittedName>
</protein>
<keyword evidence="3" id="KW-1185">Reference proteome</keyword>
<evidence type="ECO:0000313" key="3">
    <source>
        <dbReference type="Proteomes" id="UP000248423"/>
    </source>
</evidence>
<accession>A0A319EFL4</accession>
<dbReference type="Proteomes" id="UP000248423">
    <property type="component" value="Unassembled WGS sequence"/>
</dbReference>
<dbReference type="VEuPathDB" id="FungiDB:BO78DRAFT_52062"/>
<dbReference type="AlphaFoldDB" id="A0A319EFL4"/>
<dbReference type="EMBL" id="KZ826330">
    <property type="protein sequence ID" value="PYI09116.1"/>
    <property type="molecule type" value="Genomic_DNA"/>
</dbReference>
<name>A0A319EFL4_ASPSB</name>
<evidence type="ECO:0000256" key="1">
    <source>
        <dbReference type="SAM" id="MobiDB-lite"/>
    </source>
</evidence>
<feature type="compositionally biased region" description="Polar residues" evidence="1">
    <location>
        <begin position="114"/>
        <end position="123"/>
    </location>
</feature>
<feature type="region of interest" description="Disordered" evidence="1">
    <location>
        <begin position="109"/>
        <end position="156"/>
    </location>
</feature>
<organism evidence="2 3">
    <name type="scientific">Aspergillus sclerotiicarbonarius (strain CBS 121057 / IBT 28362)</name>
    <dbReference type="NCBI Taxonomy" id="1448318"/>
    <lineage>
        <taxon>Eukaryota</taxon>
        <taxon>Fungi</taxon>
        <taxon>Dikarya</taxon>
        <taxon>Ascomycota</taxon>
        <taxon>Pezizomycotina</taxon>
        <taxon>Eurotiomycetes</taxon>
        <taxon>Eurotiomycetidae</taxon>
        <taxon>Eurotiales</taxon>
        <taxon>Aspergillaceae</taxon>
        <taxon>Aspergillus</taxon>
        <taxon>Aspergillus subgen. Circumdati</taxon>
    </lineage>
</organism>
<gene>
    <name evidence="2" type="ORF">BO78DRAFT_52062</name>
</gene>
<evidence type="ECO:0000313" key="2">
    <source>
        <dbReference type="EMBL" id="PYI09116.1"/>
    </source>
</evidence>
<reference evidence="2 3" key="1">
    <citation type="submission" date="2018-02" db="EMBL/GenBank/DDBJ databases">
        <title>The genomes of Aspergillus section Nigri reveals drivers in fungal speciation.</title>
        <authorList>
            <consortium name="DOE Joint Genome Institute"/>
            <person name="Vesth T.C."/>
            <person name="Nybo J."/>
            <person name="Theobald S."/>
            <person name="Brandl J."/>
            <person name="Frisvad J.C."/>
            <person name="Nielsen K.F."/>
            <person name="Lyhne E.K."/>
            <person name="Kogle M.E."/>
            <person name="Kuo A."/>
            <person name="Riley R."/>
            <person name="Clum A."/>
            <person name="Nolan M."/>
            <person name="Lipzen A."/>
            <person name="Salamov A."/>
            <person name="Henrissat B."/>
            <person name="Wiebenga A."/>
            <person name="De vries R.P."/>
            <person name="Grigoriev I.V."/>
            <person name="Mortensen U.H."/>
            <person name="Andersen M.R."/>
            <person name="Baker S.E."/>
        </authorList>
    </citation>
    <scope>NUCLEOTIDE SEQUENCE [LARGE SCALE GENOMIC DNA]</scope>
    <source>
        <strain evidence="2 3">CBS 121057</strain>
    </source>
</reference>
<proteinExistence type="predicted"/>
<sequence length="177" mass="19362">MLNLRAWARIKLPLLCNVDRGNNRSRTNSELVSSLTPRTKKHPRRLGAILECDCRGQIFPGYRFARRPECDGPQAAGLVQPSARAIPCPRLLPFDWLCFPRLSSSARPAINPGRPSSSATTELRPSPSLRPGQTRAESIGRATRPEEISSISLGMRPGPPVGPFLGRYCLLALVASP</sequence>